<dbReference type="GO" id="GO:0003677">
    <property type="term" value="F:DNA binding"/>
    <property type="evidence" value="ECO:0007669"/>
    <property type="project" value="UniProtKB-KW"/>
</dbReference>
<dbReference type="PANTHER" id="PTHR33841:SF6">
    <property type="entry name" value="TYPE II METHYLTRANSFERASE M.HINDII"/>
    <property type="match status" value="1"/>
</dbReference>
<gene>
    <name evidence="9" type="ORF">H9981_08640</name>
</gene>
<dbReference type="GO" id="GO:0009307">
    <property type="term" value="P:DNA restriction-modification system"/>
    <property type="evidence" value="ECO:0007669"/>
    <property type="project" value="UniProtKB-KW"/>
</dbReference>
<sequence>MLDKVIESTNGYIDTMPKKERKKYGQFFTSMETARFMASLYDITPDMTKISVLDAGAGSGILACAFLERVERLPFVEEIEVTCYENDENVLQLLEDNLRYCQEKSAKKVSFFIIQENYILSQYLDFNYTTGGNPNPEKYDFVIGNPPYMKIPKSAPEAIAMPGVCYGAPNLYFIFASMGLFNLCDAGQMVYIIPRSWTSGAYFRRFREYFLTQGKLEHIHLFVSRSKVFDKEDVLQETMIIKVRKTEKVPQSITITSSKSNNDFGDLMSLTVPYDLVVSGKDHYVYLVTNEEEVQVLEQLHKFDKTLPDIGVKMKTGLTVDFRNRDILRELE</sequence>
<organism evidence="9 10">
    <name type="scientific">Candidatus Mediterraneibacter caccavium</name>
    <dbReference type="NCBI Taxonomy" id="2838661"/>
    <lineage>
        <taxon>Bacteria</taxon>
        <taxon>Bacillati</taxon>
        <taxon>Bacillota</taxon>
        <taxon>Clostridia</taxon>
        <taxon>Lachnospirales</taxon>
        <taxon>Lachnospiraceae</taxon>
        <taxon>Mediterraneibacter</taxon>
    </lineage>
</organism>
<evidence type="ECO:0000259" key="8">
    <source>
        <dbReference type="Pfam" id="PF07669"/>
    </source>
</evidence>
<evidence type="ECO:0000256" key="2">
    <source>
        <dbReference type="ARBA" id="ARBA00022603"/>
    </source>
</evidence>
<proteinExistence type="predicted"/>
<feature type="domain" description="Type II methyltransferase M.TaqI-like" evidence="8">
    <location>
        <begin position="109"/>
        <end position="229"/>
    </location>
</feature>
<keyword evidence="2 9" id="KW-0489">Methyltransferase</keyword>
<accession>A0A9D1VXS6</accession>
<dbReference type="PANTHER" id="PTHR33841">
    <property type="entry name" value="DNA METHYLTRANSFERASE YEEA-RELATED"/>
    <property type="match status" value="1"/>
</dbReference>
<evidence type="ECO:0000256" key="4">
    <source>
        <dbReference type="ARBA" id="ARBA00022691"/>
    </source>
</evidence>
<dbReference type="Proteomes" id="UP000824243">
    <property type="component" value="Unassembled WGS sequence"/>
</dbReference>
<dbReference type="InterPro" id="IPR029063">
    <property type="entry name" value="SAM-dependent_MTases_sf"/>
</dbReference>
<keyword evidence="5" id="KW-0680">Restriction system</keyword>
<dbReference type="Pfam" id="PF07669">
    <property type="entry name" value="Eco57I"/>
    <property type="match status" value="1"/>
</dbReference>
<evidence type="ECO:0000313" key="10">
    <source>
        <dbReference type="Proteomes" id="UP000824243"/>
    </source>
</evidence>
<dbReference type="Gene3D" id="3.40.50.150">
    <property type="entry name" value="Vaccinia Virus protein VP39"/>
    <property type="match status" value="1"/>
</dbReference>
<evidence type="ECO:0000256" key="3">
    <source>
        <dbReference type="ARBA" id="ARBA00022679"/>
    </source>
</evidence>
<evidence type="ECO:0000313" key="9">
    <source>
        <dbReference type="EMBL" id="HIX49056.1"/>
    </source>
</evidence>
<dbReference type="AlphaFoldDB" id="A0A9D1VXS6"/>
<dbReference type="InterPro" id="IPR050953">
    <property type="entry name" value="N4_N6_ade-DNA_methylase"/>
</dbReference>
<dbReference type="EMBL" id="DXFA01000146">
    <property type="protein sequence ID" value="HIX49056.1"/>
    <property type="molecule type" value="Genomic_DNA"/>
</dbReference>
<evidence type="ECO:0000256" key="7">
    <source>
        <dbReference type="ARBA" id="ARBA00047942"/>
    </source>
</evidence>
<evidence type="ECO:0000256" key="5">
    <source>
        <dbReference type="ARBA" id="ARBA00022747"/>
    </source>
</evidence>
<evidence type="ECO:0000256" key="6">
    <source>
        <dbReference type="ARBA" id="ARBA00023125"/>
    </source>
</evidence>
<dbReference type="PRINTS" id="PR00507">
    <property type="entry name" value="N12N6MTFRASE"/>
</dbReference>
<reference evidence="9" key="1">
    <citation type="journal article" date="2021" name="PeerJ">
        <title>Extensive microbial diversity within the chicken gut microbiome revealed by metagenomics and culture.</title>
        <authorList>
            <person name="Gilroy R."/>
            <person name="Ravi A."/>
            <person name="Getino M."/>
            <person name="Pursley I."/>
            <person name="Horton D.L."/>
            <person name="Alikhan N.F."/>
            <person name="Baker D."/>
            <person name="Gharbi K."/>
            <person name="Hall N."/>
            <person name="Watson M."/>
            <person name="Adriaenssens E.M."/>
            <person name="Foster-Nyarko E."/>
            <person name="Jarju S."/>
            <person name="Secka A."/>
            <person name="Antonio M."/>
            <person name="Oren A."/>
            <person name="Chaudhuri R.R."/>
            <person name="La Ragione R."/>
            <person name="Hildebrand F."/>
            <person name="Pallen M.J."/>
        </authorList>
    </citation>
    <scope>NUCLEOTIDE SEQUENCE</scope>
    <source>
        <strain evidence="9">ChiSjej5B23-15282</strain>
    </source>
</reference>
<reference evidence="9" key="2">
    <citation type="submission" date="2021-04" db="EMBL/GenBank/DDBJ databases">
        <authorList>
            <person name="Gilroy R."/>
        </authorList>
    </citation>
    <scope>NUCLEOTIDE SEQUENCE</scope>
    <source>
        <strain evidence="9">ChiSjej5B23-15282</strain>
    </source>
</reference>
<keyword evidence="6" id="KW-0238">DNA-binding</keyword>
<comment type="catalytic activity">
    <reaction evidence="7">
        <text>a 2'-deoxyadenosine in DNA + S-adenosyl-L-methionine = an N(6)-methyl-2'-deoxyadenosine in DNA + S-adenosyl-L-homocysteine + H(+)</text>
        <dbReference type="Rhea" id="RHEA:15197"/>
        <dbReference type="Rhea" id="RHEA-COMP:12418"/>
        <dbReference type="Rhea" id="RHEA-COMP:12419"/>
        <dbReference type="ChEBI" id="CHEBI:15378"/>
        <dbReference type="ChEBI" id="CHEBI:57856"/>
        <dbReference type="ChEBI" id="CHEBI:59789"/>
        <dbReference type="ChEBI" id="CHEBI:90615"/>
        <dbReference type="ChEBI" id="CHEBI:90616"/>
        <dbReference type="EC" id="2.1.1.72"/>
    </reaction>
</comment>
<dbReference type="InterPro" id="IPR011639">
    <property type="entry name" value="MethylTrfase_TaqI-like_dom"/>
</dbReference>
<dbReference type="CDD" id="cd02440">
    <property type="entry name" value="AdoMet_MTases"/>
    <property type="match status" value="1"/>
</dbReference>
<dbReference type="PROSITE" id="PS00092">
    <property type="entry name" value="N6_MTASE"/>
    <property type="match status" value="1"/>
</dbReference>
<dbReference type="GO" id="GO:0009007">
    <property type="term" value="F:site-specific DNA-methyltransferase (adenine-specific) activity"/>
    <property type="evidence" value="ECO:0007669"/>
    <property type="project" value="UniProtKB-EC"/>
</dbReference>
<dbReference type="InterPro" id="IPR002052">
    <property type="entry name" value="DNA_methylase_N6_adenine_CS"/>
</dbReference>
<comment type="caution">
    <text evidence="9">The sequence shown here is derived from an EMBL/GenBank/DDBJ whole genome shotgun (WGS) entry which is preliminary data.</text>
</comment>
<dbReference type="SUPFAM" id="SSF53335">
    <property type="entry name" value="S-adenosyl-L-methionine-dependent methyltransferases"/>
    <property type="match status" value="1"/>
</dbReference>
<protein>
    <recommendedName>
        <fullName evidence="1">site-specific DNA-methyltransferase (adenine-specific)</fullName>
        <ecNumber evidence="1">2.1.1.72</ecNumber>
    </recommendedName>
</protein>
<evidence type="ECO:0000256" key="1">
    <source>
        <dbReference type="ARBA" id="ARBA00011900"/>
    </source>
</evidence>
<keyword evidence="3" id="KW-0808">Transferase</keyword>
<dbReference type="EC" id="2.1.1.72" evidence="1"/>
<keyword evidence="4" id="KW-0949">S-adenosyl-L-methionine</keyword>
<dbReference type="GO" id="GO:0032259">
    <property type="term" value="P:methylation"/>
    <property type="evidence" value="ECO:0007669"/>
    <property type="project" value="UniProtKB-KW"/>
</dbReference>
<name>A0A9D1VXS6_9FIRM</name>